<gene>
    <name evidence="2" type="ORF">g.22611</name>
</gene>
<sequence>KLLNKLKDVAAGEPNIVLTGEQQTPSVENTTVRTGAQVKLLNKLKDVATGEPNIVLSAEKPNIIPRMFRNTSITIPEGLNKTASSTGLKSTALGIQTSNKLSPRSSGKFAAGGQQTPSVENITVRTDAQVKLLNKLKDVATEEPNIVLSAEKPNIIPRMFRNTSITIPEDLNKTASSTGFKSTVLGIQTSNQFSPRSSGKFAADLLSALPHFHLSNHPPSSSSNSFRESYVVPTSNIISSYFDQDQSSNVLPSLPALSLPRSQPPSFSSNSIDNFLTWKPSTNNVLLNSEVESKPNDVLSSLPAFSRPRSQPSSFSSNSRDSFLTWKPSTNNVLSNSEVESKPNDVLSSLPAFS</sequence>
<feature type="compositionally biased region" description="Low complexity" evidence="1">
    <location>
        <begin position="303"/>
        <end position="323"/>
    </location>
</feature>
<reference evidence="2" key="1">
    <citation type="submission" date="2015-11" db="EMBL/GenBank/DDBJ databases">
        <title>De novo transcriptome assembly of four potential Pierce s Disease insect vectors from Arizona vineyards.</title>
        <authorList>
            <person name="Tassone E.E."/>
        </authorList>
    </citation>
    <scope>NUCLEOTIDE SEQUENCE</scope>
</reference>
<protein>
    <submittedName>
        <fullName evidence="2">Uncharacterized protein</fullName>
    </submittedName>
</protein>
<feature type="compositionally biased region" description="Polar residues" evidence="1">
    <location>
        <begin position="327"/>
        <end position="338"/>
    </location>
</feature>
<proteinExistence type="predicted"/>
<dbReference type="AlphaFoldDB" id="A0A1B6G6L4"/>
<feature type="non-terminal residue" evidence="2">
    <location>
        <position position="354"/>
    </location>
</feature>
<name>A0A1B6G6L4_9HEMI</name>
<evidence type="ECO:0000256" key="1">
    <source>
        <dbReference type="SAM" id="MobiDB-lite"/>
    </source>
</evidence>
<evidence type="ECO:0000313" key="2">
    <source>
        <dbReference type="EMBL" id="JAS58064.1"/>
    </source>
</evidence>
<feature type="non-terminal residue" evidence="2">
    <location>
        <position position="1"/>
    </location>
</feature>
<accession>A0A1B6G6L4</accession>
<organism evidence="2">
    <name type="scientific">Cuerna arida</name>
    <dbReference type="NCBI Taxonomy" id="1464854"/>
    <lineage>
        <taxon>Eukaryota</taxon>
        <taxon>Metazoa</taxon>
        <taxon>Ecdysozoa</taxon>
        <taxon>Arthropoda</taxon>
        <taxon>Hexapoda</taxon>
        <taxon>Insecta</taxon>
        <taxon>Pterygota</taxon>
        <taxon>Neoptera</taxon>
        <taxon>Paraneoptera</taxon>
        <taxon>Hemiptera</taxon>
        <taxon>Auchenorrhyncha</taxon>
        <taxon>Membracoidea</taxon>
        <taxon>Cicadellidae</taxon>
        <taxon>Cicadellinae</taxon>
        <taxon>Proconiini</taxon>
        <taxon>Cuerna</taxon>
    </lineage>
</organism>
<dbReference type="EMBL" id="GECZ01011705">
    <property type="protein sequence ID" value="JAS58064.1"/>
    <property type="molecule type" value="Transcribed_RNA"/>
</dbReference>
<feature type="region of interest" description="Disordered" evidence="1">
    <location>
        <begin position="302"/>
        <end position="354"/>
    </location>
</feature>